<dbReference type="SUPFAM" id="SSF47616">
    <property type="entry name" value="GST C-terminal domain-like"/>
    <property type="match status" value="1"/>
</dbReference>
<sequence length="195" mass="21646">MGYTVIGMGKSRAFRVLWLLEELGADYTHLPVQPRSEEVTQHSKLGKIPVLLDGEATLTDSTAILTYLADKHGRFTAPAGTVQRARQDGWTQRILDELDALLWTAARHSFILPEAERVPAVKDSLRAEFARNLERISAEMAGPFVMGEEMTVPDILLTHCGGWARMATFPEAPEPFRAYARRLAARPAYQAAAAR</sequence>
<dbReference type="Gene3D" id="3.40.30.10">
    <property type="entry name" value="Glutaredoxin"/>
    <property type="match status" value="1"/>
</dbReference>
<keyword evidence="4" id="KW-1185">Reference proteome</keyword>
<dbReference type="InterPro" id="IPR036249">
    <property type="entry name" value="Thioredoxin-like_sf"/>
</dbReference>
<dbReference type="SFLD" id="SFLDS00019">
    <property type="entry name" value="Glutathione_Transferase_(cytos"/>
    <property type="match status" value="1"/>
</dbReference>
<dbReference type="Gene3D" id="1.20.1050.10">
    <property type="match status" value="1"/>
</dbReference>
<organism evidence="3 4">
    <name type="scientific">Thalassococcus profundi</name>
    <dbReference type="NCBI Taxonomy" id="2282382"/>
    <lineage>
        <taxon>Bacteria</taxon>
        <taxon>Pseudomonadati</taxon>
        <taxon>Pseudomonadota</taxon>
        <taxon>Alphaproteobacteria</taxon>
        <taxon>Rhodobacterales</taxon>
        <taxon>Roseobacteraceae</taxon>
        <taxon>Thalassococcus</taxon>
    </lineage>
</organism>
<dbReference type="PANTHER" id="PTHR44051">
    <property type="entry name" value="GLUTATHIONE S-TRANSFERASE-RELATED"/>
    <property type="match status" value="1"/>
</dbReference>
<dbReference type="EMBL" id="QPMK01000002">
    <property type="protein sequence ID" value="RDD67614.1"/>
    <property type="molecule type" value="Genomic_DNA"/>
</dbReference>
<dbReference type="InterPro" id="IPR004045">
    <property type="entry name" value="Glutathione_S-Trfase_N"/>
</dbReference>
<dbReference type="InterPro" id="IPR040079">
    <property type="entry name" value="Glutathione_S-Trfase"/>
</dbReference>
<keyword evidence="3" id="KW-0808">Transferase</keyword>
<dbReference type="PROSITE" id="PS50405">
    <property type="entry name" value="GST_CTER"/>
    <property type="match status" value="1"/>
</dbReference>
<dbReference type="OrthoDB" id="9810080at2"/>
<dbReference type="PROSITE" id="PS50404">
    <property type="entry name" value="GST_NTER"/>
    <property type="match status" value="1"/>
</dbReference>
<dbReference type="RefSeq" id="WP_114509428.1">
    <property type="nucleotide sequence ID" value="NZ_QPMK01000002.1"/>
</dbReference>
<dbReference type="SFLD" id="SFLDG00358">
    <property type="entry name" value="Main_(cytGST)"/>
    <property type="match status" value="1"/>
</dbReference>
<dbReference type="GO" id="GO:0016740">
    <property type="term" value="F:transferase activity"/>
    <property type="evidence" value="ECO:0007669"/>
    <property type="project" value="UniProtKB-KW"/>
</dbReference>
<proteinExistence type="predicted"/>
<reference evidence="3 4" key="1">
    <citation type="submission" date="2018-07" db="EMBL/GenBank/DDBJ databases">
        <title>Thalassococcus profundi sp. nov., a marine bacterium isolated from deep seawater of Okinawa Trough.</title>
        <authorList>
            <person name="Yu M."/>
        </authorList>
    </citation>
    <scope>NUCLEOTIDE SEQUENCE [LARGE SCALE GENOMIC DNA]</scope>
    <source>
        <strain evidence="3 4">WRAS1</strain>
    </source>
</reference>
<dbReference type="InterPro" id="IPR010987">
    <property type="entry name" value="Glutathione-S-Trfase_C-like"/>
</dbReference>
<dbReference type="InterPro" id="IPR036282">
    <property type="entry name" value="Glutathione-S-Trfase_C_sf"/>
</dbReference>
<gene>
    <name evidence="3" type="ORF">DU478_02885</name>
</gene>
<evidence type="ECO:0000313" key="4">
    <source>
        <dbReference type="Proteomes" id="UP000253977"/>
    </source>
</evidence>
<dbReference type="AlphaFoldDB" id="A0A369TSC6"/>
<protein>
    <submittedName>
        <fullName evidence="3">Glutathione S-transferase</fullName>
    </submittedName>
</protein>
<evidence type="ECO:0000259" key="1">
    <source>
        <dbReference type="PROSITE" id="PS50404"/>
    </source>
</evidence>
<dbReference type="PANTHER" id="PTHR44051:SF8">
    <property type="entry name" value="GLUTATHIONE S-TRANSFERASE GSTA"/>
    <property type="match status" value="1"/>
</dbReference>
<name>A0A369TSC6_9RHOB</name>
<dbReference type="CDD" id="cd03046">
    <property type="entry name" value="GST_N_GTT1_like"/>
    <property type="match status" value="1"/>
</dbReference>
<dbReference type="Pfam" id="PF02798">
    <property type="entry name" value="GST_N"/>
    <property type="match status" value="1"/>
</dbReference>
<feature type="domain" description="GST N-terminal" evidence="1">
    <location>
        <begin position="1"/>
        <end position="76"/>
    </location>
</feature>
<comment type="caution">
    <text evidence="3">The sequence shown here is derived from an EMBL/GenBank/DDBJ whole genome shotgun (WGS) entry which is preliminary data.</text>
</comment>
<dbReference type="Proteomes" id="UP000253977">
    <property type="component" value="Unassembled WGS sequence"/>
</dbReference>
<evidence type="ECO:0000259" key="2">
    <source>
        <dbReference type="PROSITE" id="PS50405"/>
    </source>
</evidence>
<dbReference type="SUPFAM" id="SSF52833">
    <property type="entry name" value="Thioredoxin-like"/>
    <property type="match status" value="1"/>
</dbReference>
<feature type="domain" description="GST C-terminal" evidence="2">
    <location>
        <begin position="80"/>
        <end position="195"/>
    </location>
</feature>
<accession>A0A369TSC6</accession>
<evidence type="ECO:0000313" key="3">
    <source>
        <dbReference type="EMBL" id="RDD67614.1"/>
    </source>
</evidence>